<keyword evidence="2" id="KW-1003">Cell membrane</keyword>
<dbReference type="NCBIfam" id="TIGR03518">
    <property type="entry name" value="ABC_perm_GldF"/>
    <property type="match status" value="1"/>
</dbReference>
<evidence type="ECO:0000256" key="5">
    <source>
        <dbReference type="ARBA" id="ARBA00023136"/>
    </source>
</evidence>
<dbReference type="PANTHER" id="PTHR30294">
    <property type="entry name" value="MEMBRANE COMPONENT OF ABC TRANSPORTER YHHJ-RELATED"/>
    <property type="match status" value="1"/>
</dbReference>
<proteinExistence type="predicted"/>
<feature type="transmembrane region" description="Helical" evidence="6">
    <location>
        <begin position="55"/>
        <end position="73"/>
    </location>
</feature>
<evidence type="ECO:0000256" key="1">
    <source>
        <dbReference type="ARBA" id="ARBA00004651"/>
    </source>
</evidence>
<feature type="transmembrane region" description="Helical" evidence="6">
    <location>
        <begin position="164"/>
        <end position="188"/>
    </location>
</feature>
<feature type="transmembrane region" description="Helical" evidence="6">
    <location>
        <begin position="12"/>
        <end position="35"/>
    </location>
</feature>
<keyword evidence="3 6" id="KW-0812">Transmembrane</keyword>
<evidence type="ECO:0000256" key="2">
    <source>
        <dbReference type="ARBA" id="ARBA00022475"/>
    </source>
</evidence>
<gene>
    <name evidence="7" type="primary">gldF</name>
    <name evidence="7" type="ORF">J2I46_23930</name>
</gene>
<reference evidence="7 8" key="1">
    <citation type="submission" date="2021-03" db="EMBL/GenBank/DDBJ databases">
        <title>Fibrella sp. HMF5405 genome sequencing and assembly.</title>
        <authorList>
            <person name="Kang H."/>
            <person name="Kim H."/>
            <person name="Bae S."/>
            <person name="Joh K."/>
        </authorList>
    </citation>
    <scope>NUCLEOTIDE SEQUENCE [LARGE SCALE GENOMIC DNA]</scope>
    <source>
        <strain evidence="7 8">HMF5405</strain>
    </source>
</reference>
<dbReference type="InterPro" id="IPR051449">
    <property type="entry name" value="ABC-2_transporter_component"/>
</dbReference>
<evidence type="ECO:0000256" key="4">
    <source>
        <dbReference type="ARBA" id="ARBA00022989"/>
    </source>
</evidence>
<protein>
    <submittedName>
        <fullName evidence="7">Gliding motility-associated ABC transporter permease subunit GldF</fullName>
    </submittedName>
</protein>
<dbReference type="InterPro" id="IPR019860">
    <property type="entry name" value="Motility-assoc_ABC_perm_GldF"/>
</dbReference>
<feature type="transmembrane region" description="Helical" evidence="6">
    <location>
        <begin position="219"/>
        <end position="238"/>
    </location>
</feature>
<keyword evidence="5 6" id="KW-0472">Membrane</keyword>
<dbReference type="Proteomes" id="UP000664628">
    <property type="component" value="Unassembled WGS sequence"/>
</dbReference>
<evidence type="ECO:0000313" key="8">
    <source>
        <dbReference type="Proteomes" id="UP000664628"/>
    </source>
</evidence>
<accession>A0ABS3JNR9</accession>
<dbReference type="RefSeq" id="WP_207331600.1">
    <property type="nucleotide sequence ID" value="NZ_JAFMYW010000008.1"/>
</dbReference>
<dbReference type="PANTHER" id="PTHR30294:SF29">
    <property type="entry name" value="MULTIDRUG ABC TRANSPORTER PERMEASE YBHS-RELATED"/>
    <property type="match status" value="1"/>
</dbReference>
<comment type="subcellular location">
    <subcellularLocation>
        <location evidence="1">Cell membrane</location>
        <topology evidence="1">Multi-pass membrane protein</topology>
    </subcellularLocation>
</comment>
<keyword evidence="4 6" id="KW-1133">Transmembrane helix</keyword>
<evidence type="ECO:0000256" key="3">
    <source>
        <dbReference type="ARBA" id="ARBA00022692"/>
    </source>
</evidence>
<comment type="caution">
    <text evidence="7">The sequence shown here is derived from an EMBL/GenBank/DDBJ whole genome shotgun (WGS) entry which is preliminary data.</text>
</comment>
<evidence type="ECO:0000313" key="7">
    <source>
        <dbReference type="EMBL" id="MBO0951654.1"/>
    </source>
</evidence>
<evidence type="ECO:0000256" key="6">
    <source>
        <dbReference type="SAM" id="Phobius"/>
    </source>
</evidence>
<organism evidence="7 8">
    <name type="scientific">Fibrella forsythiae</name>
    <dbReference type="NCBI Taxonomy" id="2817061"/>
    <lineage>
        <taxon>Bacteria</taxon>
        <taxon>Pseudomonadati</taxon>
        <taxon>Bacteroidota</taxon>
        <taxon>Cytophagia</taxon>
        <taxon>Cytophagales</taxon>
        <taxon>Spirosomataceae</taxon>
        <taxon>Fibrella</taxon>
    </lineage>
</organism>
<name>A0ABS3JNR9_9BACT</name>
<keyword evidence="8" id="KW-1185">Reference proteome</keyword>
<feature type="transmembrane region" description="Helical" evidence="6">
    <location>
        <begin position="138"/>
        <end position="157"/>
    </location>
</feature>
<sequence length="240" mass="26334">MLAIFRKELNQFFSSPIAYIIMGVFLAVIGLLLWVFPATNLLDYGYADMGQFFSITPYVLLLLAPAITMRAIADEVRGGTLEWLLTKPVSRWGVVLGKFAACWLLVTLTLLPTLIYYVSLYKLGNPPGNIDSAMVAGSYVGLLLLAGVFVAVGLWASSLNDNQVVAFITGTVACLILYAGLSTLSGLLGTSDAAYWLDYFSLDQQYNALGRGLLDSRNVIYLLSLTVLFLHLTTRRLARR</sequence>
<dbReference type="EMBL" id="JAFMYW010000008">
    <property type="protein sequence ID" value="MBO0951654.1"/>
    <property type="molecule type" value="Genomic_DNA"/>
</dbReference>
<feature type="transmembrane region" description="Helical" evidence="6">
    <location>
        <begin position="94"/>
        <end position="118"/>
    </location>
</feature>
<dbReference type="Pfam" id="PF12679">
    <property type="entry name" value="ABC2_membrane_2"/>
    <property type="match status" value="1"/>
</dbReference>